<reference evidence="5 6" key="1">
    <citation type="submission" date="2012-02" db="EMBL/GenBank/DDBJ databases">
        <title>Complete genome sequence of Caldilinea aerophila DSM 14535 (= NBRC 102666).</title>
        <authorList>
            <person name="Oguchi A."/>
            <person name="Hosoyama A."/>
            <person name="Sekine M."/>
            <person name="Fukai R."/>
            <person name="Kato Y."/>
            <person name="Nakamura S."/>
            <person name="Hanada S."/>
            <person name="Yamazaki S."/>
            <person name="Fujita N."/>
        </authorList>
    </citation>
    <scope>NUCLEOTIDE SEQUENCE [LARGE SCALE GENOMIC DNA]</scope>
    <source>
        <strain evidence="6">DSM 14535 / JCM 11387 / NBRC 104270 / STL-6-O1</strain>
    </source>
</reference>
<dbReference type="GO" id="GO:0009245">
    <property type="term" value="P:lipid A biosynthetic process"/>
    <property type="evidence" value="ECO:0007669"/>
    <property type="project" value="TreeGrafter"/>
</dbReference>
<dbReference type="GO" id="GO:0046872">
    <property type="term" value="F:metal ion binding"/>
    <property type="evidence" value="ECO:0007669"/>
    <property type="project" value="UniProtKB-KW"/>
</dbReference>
<protein>
    <recommendedName>
        <fullName evidence="4">Calcineurin-like phosphoesterase domain-containing protein</fullName>
    </recommendedName>
</protein>
<dbReference type="Gene3D" id="3.60.21.10">
    <property type="match status" value="1"/>
</dbReference>
<sequence length="329" mass="37276">MIENEMHGPQKVAAQEKTEKHLELAYERDFERFARPRLLSRRSFLWIIGGLFSTSVLGTGYARFIEPAHIQIDEVTLTIPRLPARLAGKRIAQISDIHVGEYLDPRRVAEAIQRVNELNVDLLMLTGDFASVRERNYELRLQRRRQAFFSLVEPLRLAQVPTYAIPGNHDHWGGLEPLVRMAREAGVRLLRNEGVTLDEGLWLAGVEDMWGGRPDLKAALRDAPAGAMTLLMSHSPDYFDNVVQRDAPVAVQFSGHTHGGQVRLPRLTPGPDGLYTYAPIVPEYGRHYPIGLRRVGERMIYTNRGLGCWPIPFRFNCPPEITVFTLQPA</sequence>
<keyword evidence="3" id="KW-1133">Transmembrane helix</keyword>
<dbReference type="GO" id="GO:0016020">
    <property type="term" value="C:membrane"/>
    <property type="evidence" value="ECO:0007669"/>
    <property type="project" value="GOC"/>
</dbReference>
<accession>I0I6C3</accession>
<dbReference type="CDD" id="cd07385">
    <property type="entry name" value="MPP_YkuE_C"/>
    <property type="match status" value="1"/>
</dbReference>
<dbReference type="Pfam" id="PF00149">
    <property type="entry name" value="Metallophos"/>
    <property type="match status" value="1"/>
</dbReference>
<name>I0I6C3_CALAS</name>
<dbReference type="InterPro" id="IPR029052">
    <property type="entry name" value="Metallo-depent_PP-like"/>
</dbReference>
<dbReference type="InterPro" id="IPR004843">
    <property type="entry name" value="Calcineurin-like_PHP"/>
</dbReference>
<keyword evidence="2" id="KW-0378">Hydrolase</keyword>
<dbReference type="PANTHER" id="PTHR31302">
    <property type="entry name" value="TRANSMEMBRANE PROTEIN WITH METALLOPHOSPHOESTERASE DOMAIN-RELATED"/>
    <property type="match status" value="1"/>
</dbReference>
<dbReference type="KEGG" id="cap:CLDAP_27710"/>
<keyword evidence="3" id="KW-0472">Membrane</keyword>
<evidence type="ECO:0000313" key="5">
    <source>
        <dbReference type="EMBL" id="BAM00811.1"/>
    </source>
</evidence>
<dbReference type="HOGENOM" id="CLU_025443_3_2_0"/>
<evidence type="ECO:0000256" key="2">
    <source>
        <dbReference type="ARBA" id="ARBA00022801"/>
    </source>
</evidence>
<dbReference type="SUPFAM" id="SSF56300">
    <property type="entry name" value="Metallo-dependent phosphatases"/>
    <property type="match status" value="1"/>
</dbReference>
<dbReference type="RefSeq" id="WP_014434040.1">
    <property type="nucleotide sequence ID" value="NC_017079.1"/>
</dbReference>
<gene>
    <name evidence="5" type="ordered locus">CLDAP_27710</name>
</gene>
<dbReference type="eggNOG" id="COG1408">
    <property type="taxonomic scope" value="Bacteria"/>
</dbReference>
<evidence type="ECO:0000259" key="4">
    <source>
        <dbReference type="Pfam" id="PF00149"/>
    </source>
</evidence>
<evidence type="ECO:0000256" key="1">
    <source>
        <dbReference type="ARBA" id="ARBA00022723"/>
    </source>
</evidence>
<evidence type="ECO:0000313" key="6">
    <source>
        <dbReference type="Proteomes" id="UP000007880"/>
    </source>
</evidence>
<organism evidence="5 6">
    <name type="scientific">Caldilinea aerophila (strain DSM 14535 / JCM 11387 / NBRC 104270 / STL-6-O1)</name>
    <dbReference type="NCBI Taxonomy" id="926550"/>
    <lineage>
        <taxon>Bacteria</taxon>
        <taxon>Bacillati</taxon>
        <taxon>Chloroflexota</taxon>
        <taxon>Caldilineae</taxon>
        <taxon>Caldilineales</taxon>
        <taxon>Caldilineaceae</taxon>
        <taxon>Caldilinea</taxon>
    </lineage>
</organism>
<dbReference type="OrthoDB" id="9780884at2"/>
<dbReference type="Proteomes" id="UP000007880">
    <property type="component" value="Chromosome"/>
</dbReference>
<feature type="domain" description="Calcineurin-like phosphoesterase" evidence="4">
    <location>
        <begin position="90"/>
        <end position="259"/>
    </location>
</feature>
<dbReference type="AlphaFoldDB" id="I0I6C3"/>
<evidence type="ECO:0000256" key="3">
    <source>
        <dbReference type="SAM" id="Phobius"/>
    </source>
</evidence>
<proteinExistence type="predicted"/>
<keyword evidence="6" id="KW-1185">Reference proteome</keyword>
<dbReference type="InterPro" id="IPR051158">
    <property type="entry name" value="Metallophosphoesterase_sf"/>
</dbReference>
<dbReference type="STRING" id="926550.CLDAP_27710"/>
<feature type="transmembrane region" description="Helical" evidence="3">
    <location>
        <begin position="44"/>
        <end position="64"/>
    </location>
</feature>
<dbReference type="EMBL" id="AP012337">
    <property type="protein sequence ID" value="BAM00811.1"/>
    <property type="molecule type" value="Genomic_DNA"/>
</dbReference>
<keyword evidence="3" id="KW-0812">Transmembrane</keyword>
<dbReference type="PANTHER" id="PTHR31302:SF31">
    <property type="entry name" value="PHOSPHODIESTERASE YAEI"/>
    <property type="match status" value="1"/>
</dbReference>
<dbReference type="GO" id="GO:0008758">
    <property type="term" value="F:UDP-2,3-diacylglucosamine hydrolase activity"/>
    <property type="evidence" value="ECO:0007669"/>
    <property type="project" value="TreeGrafter"/>
</dbReference>
<keyword evidence="1" id="KW-0479">Metal-binding</keyword>